<comment type="caution">
    <text evidence="2">The sequence shown here is derived from an EMBL/GenBank/DDBJ whole genome shotgun (WGS) entry which is preliminary data.</text>
</comment>
<dbReference type="EMBL" id="JAHRIP010001808">
    <property type="protein sequence ID" value="MEQ2280562.1"/>
    <property type="molecule type" value="Genomic_DNA"/>
</dbReference>
<proteinExistence type="predicted"/>
<feature type="compositionally biased region" description="Polar residues" evidence="1">
    <location>
        <begin position="52"/>
        <end position="61"/>
    </location>
</feature>
<organism evidence="2 3">
    <name type="scientific">Ameca splendens</name>
    <dbReference type="NCBI Taxonomy" id="208324"/>
    <lineage>
        <taxon>Eukaryota</taxon>
        <taxon>Metazoa</taxon>
        <taxon>Chordata</taxon>
        <taxon>Craniata</taxon>
        <taxon>Vertebrata</taxon>
        <taxon>Euteleostomi</taxon>
        <taxon>Actinopterygii</taxon>
        <taxon>Neopterygii</taxon>
        <taxon>Teleostei</taxon>
        <taxon>Neoteleostei</taxon>
        <taxon>Acanthomorphata</taxon>
        <taxon>Ovalentaria</taxon>
        <taxon>Atherinomorphae</taxon>
        <taxon>Cyprinodontiformes</taxon>
        <taxon>Goodeidae</taxon>
        <taxon>Ameca</taxon>
    </lineage>
</organism>
<sequence>MLMQDSEDETWPSKFGSHRCFLPHSSGMPISAISTGRRAWSGAGILKRYRDTPTNPCTHTGQAPDENAPLQNNDETQRRDAGTISNKHLRMKKQMKTKRSVRHPTALDIQQRAETFRKQHSTLPLMALAI</sequence>
<accession>A0ABV0XGI3</accession>
<reference evidence="2 3" key="1">
    <citation type="submission" date="2021-06" db="EMBL/GenBank/DDBJ databases">
        <authorList>
            <person name="Palmer J.M."/>
        </authorList>
    </citation>
    <scope>NUCLEOTIDE SEQUENCE [LARGE SCALE GENOMIC DNA]</scope>
    <source>
        <strain evidence="2 3">AS_MEX2019</strain>
        <tissue evidence="2">Muscle</tissue>
    </source>
</reference>
<evidence type="ECO:0000256" key="1">
    <source>
        <dbReference type="SAM" id="MobiDB-lite"/>
    </source>
</evidence>
<protein>
    <submittedName>
        <fullName evidence="2">Uncharacterized protein</fullName>
    </submittedName>
</protein>
<gene>
    <name evidence="2" type="ORF">AMECASPLE_021146</name>
</gene>
<dbReference type="Proteomes" id="UP001469553">
    <property type="component" value="Unassembled WGS sequence"/>
</dbReference>
<evidence type="ECO:0000313" key="3">
    <source>
        <dbReference type="Proteomes" id="UP001469553"/>
    </source>
</evidence>
<evidence type="ECO:0000313" key="2">
    <source>
        <dbReference type="EMBL" id="MEQ2280562.1"/>
    </source>
</evidence>
<name>A0ABV0XGI3_9TELE</name>
<feature type="region of interest" description="Disordered" evidence="1">
    <location>
        <begin position="45"/>
        <end position="84"/>
    </location>
</feature>
<keyword evidence="3" id="KW-1185">Reference proteome</keyword>